<keyword evidence="2" id="KW-1185">Reference proteome</keyword>
<proteinExistence type="predicted"/>
<dbReference type="RefSeq" id="WP_169343935.1">
    <property type="nucleotide sequence ID" value="NZ_JABBJJ010000022.1"/>
</dbReference>
<gene>
    <name evidence="1" type="ORF">HG543_07175</name>
</gene>
<reference evidence="1 2" key="1">
    <citation type="submission" date="2020-04" db="EMBL/GenBank/DDBJ databases">
        <title>Draft genome of Pyxidicoccus fallax type strain.</title>
        <authorList>
            <person name="Whitworth D.E."/>
        </authorList>
    </citation>
    <scope>NUCLEOTIDE SEQUENCE [LARGE SCALE GENOMIC DNA]</scope>
    <source>
        <strain evidence="1 2">DSM 14698</strain>
    </source>
</reference>
<dbReference type="EMBL" id="JABBJJ010000022">
    <property type="protein sequence ID" value="NMO14639.1"/>
    <property type="molecule type" value="Genomic_DNA"/>
</dbReference>
<accession>A0A848L7A1</accession>
<name>A0A848L7A1_9BACT</name>
<evidence type="ECO:0000313" key="1">
    <source>
        <dbReference type="EMBL" id="NMO14639.1"/>
    </source>
</evidence>
<dbReference type="Proteomes" id="UP000518300">
    <property type="component" value="Unassembled WGS sequence"/>
</dbReference>
<dbReference type="AlphaFoldDB" id="A0A848L7A1"/>
<protein>
    <submittedName>
        <fullName evidence="1">Uncharacterized protein</fullName>
    </submittedName>
</protein>
<comment type="caution">
    <text evidence="1">The sequence shown here is derived from an EMBL/GenBank/DDBJ whole genome shotgun (WGS) entry which is preliminary data.</text>
</comment>
<evidence type="ECO:0000313" key="2">
    <source>
        <dbReference type="Proteomes" id="UP000518300"/>
    </source>
</evidence>
<organism evidence="1 2">
    <name type="scientific">Pyxidicoccus fallax</name>
    <dbReference type="NCBI Taxonomy" id="394095"/>
    <lineage>
        <taxon>Bacteria</taxon>
        <taxon>Pseudomonadati</taxon>
        <taxon>Myxococcota</taxon>
        <taxon>Myxococcia</taxon>
        <taxon>Myxococcales</taxon>
        <taxon>Cystobacterineae</taxon>
        <taxon>Myxococcaceae</taxon>
        <taxon>Pyxidicoccus</taxon>
    </lineage>
</organism>
<sequence length="305" mass="33880">MTSPEIIAPSPALLRTVRDELGSHLPEAHRPLLHLLDVSSYLTCITVALGERAVGRIILPMEKLEATTGLLKGLGLHVHRGWLDFMPRVSGVEGTDHDRVAVPRGTPGATQGMLYMGLDADLVEGAEMTERQGHHGLLAQLFGYPDCCSRVFTEPAAPKHLDKTPDSYQDTGPFPREMNPCVPYLYGLHPLFHFPCSPRCTASRELLRQRLGYLRRYAPSCAEYDSLGEGIAFYGQGVGIAVATRYQRTDEDTYLLERVVTRGDRLREVLSRPGASPRLRIHSVHEFELGDARIQDARGLVARFE</sequence>